<reference evidence="2 4" key="3">
    <citation type="submission" date="2016-06" db="EMBL/GenBank/DDBJ databases">
        <authorList>
            <consortium name="Pathogen Informatics"/>
        </authorList>
    </citation>
    <scope>NUCLEOTIDE SEQUENCE [LARGE SCALE GENOMIC DNA]</scope>
</reference>
<protein>
    <submittedName>
        <fullName evidence="1">Uncharacterized protein</fullName>
    </submittedName>
</protein>
<evidence type="ECO:0000313" key="3">
    <source>
        <dbReference type="Proteomes" id="UP000078597"/>
    </source>
</evidence>
<organism evidence="1 3">
    <name type="scientific">Plasmodium malariae</name>
    <dbReference type="NCBI Taxonomy" id="5858"/>
    <lineage>
        <taxon>Eukaryota</taxon>
        <taxon>Sar</taxon>
        <taxon>Alveolata</taxon>
        <taxon>Apicomplexa</taxon>
        <taxon>Aconoidasida</taxon>
        <taxon>Haemosporida</taxon>
        <taxon>Plasmodiidae</taxon>
        <taxon>Plasmodium</taxon>
        <taxon>Plasmodium (Plasmodium)</taxon>
    </lineage>
</organism>
<evidence type="ECO:0000313" key="4">
    <source>
        <dbReference type="Proteomes" id="UP000219813"/>
    </source>
</evidence>
<gene>
    <name evidence="2" type="primary">PmUG01_04021300</name>
    <name evidence="1" type="ORF">PMALA_003570</name>
    <name evidence="2" type="ORF">PMUG01_04021300</name>
</gene>
<dbReference type="RefSeq" id="XP_028859667.1">
    <property type="nucleotide sequence ID" value="XM_029003210.1"/>
</dbReference>
<accession>A0A1A8VPD9</accession>
<dbReference type="Proteomes" id="UP000219813">
    <property type="component" value="Chromosome 4"/>
</dbReference>
<dbReference type="EMBL" id="LT594625">
    <property type="protein sequence ID" value="SBT86518.1"/>
    <property type="molecule type" value="Genomic_DNA"/>
</dbReference>
<dbReference type="OMA" id="NFYFNHV"/>
<dbReference type="GeneID" id="39867042"/>
<evidence type="ECO:0000313" key="1">
    <source>
        <dbReference type="EMBL" id="SBS82408.1"/>
    </source>
</evidence>
<name>A0A1A8VPD9_PLAMA</name>
<evidence type="ECO:0000313" key="2">
    <source>
        <dbReference type="EMBL" id="SBT86518.1"/>
    </source>
</evidence>
<dbReference type="VEuPathDB" id="PlasmoDB:PmUG01_04021300"/>
<dbReference type="EMBL" id="FLQW01000186">
    <property type="protein sequence ID" value="SBS82408.1"/>
    <property type="molecule type" value="Genomic_DNA"/>
</dbReference>
<dbReference type="AlphaFoldDB" id="A0A1A8VPD9"/>
<dbReference type="OrthoDB" id="391998at2759"/>
<reference evidence="3" key="1">
    <citation type="submission" date="2016-05" db="EMBL/GenBank/DDBJ databases">
        <authorList>
            <person name="Naeem Raeece"/>
        </authorList>
    </citation>
    <scope>NUCLEOTIDE SEQUENCE [LARGE SCALE GENOMIC DNA]</scope>
</reference>
<dbReference type="KEGG" id="pmal:PMUG01_04021300"/>
<reference evidence="1" key="2">
    <citation type="submission" date="2016-05" db="EMBL/GenBank/DDBJ databases">
        <authorList>
            <person name="Lavstsen T."/>
            <person name="Jespersen J.S."/>
        </authorList>
    </citation>
    <scope>NUCLEOTIDE SEQUENCE [LARGE SCALE GENOMIC DNA]</scope>
</reference>
<dbReference type="Proteomes" id="UP000078597">
    <property type="component" value="Unassembled WGS sequence"/>
</dbReference>
<keyword evidence="4" id="KW-1185">Reference proteome</keyword>
<sequence>MIILKKTKVPYVNKCLSHLKFVYSKSNFVSVKLNYKNVKKKEENRKNNVQSIFNGNLNVYDRLRIFKNLLNDRSKKREGISGHVVYKYLLNEYKKCFNFIDFSDTVQSIKILDELDKNFSNGCDFPIVVKNIDKTVLSKINEFEFSEKDLNFHKRELLGKICNKLIKCLHEVSGNELIHFIVYFFRWSKNDKNLILFYNFYFNYVFNNLYLFDYEIYKVLFILNAYLINNDSNRVFDKYTMGENVFNVYYFVKLKNQENYAIKMSKDEIFKKCYTKLSENIDKIDNNKVLNILKLYVDNLIFSVNLEHKFIDNLHKNLINENIEYLVKLLNIYCTMIKKKKYDTALLVSKLKELILCIFQVLREEKNKKKVLRDVHYSILLSSLNDKSILNKVVDSNFVLFYEYLLKTLIDIKFVKLHSLSIALVSIKNIYFTLLKNKYHTNNVLFSVTMKFSLSMSNNFLERCIYTKNKGATYVVSSDITSNNVCMENMKEIIINRSEYYFYKIENYFDFIFKLKPSDLLSIKILSSSFIKINKVYNSYDFYLLFNNISCILYYFMVNKKTIRRFNDIYIYILNDLSFVYKNIRSIGTKKDLILSNIRELICQNIIKVSNLYIRDLHEENNFQRDQYVCSLIFLNNIFFERIVLFDYARNIWCHVYKAYNYFKRNTMFNEDIISLLLLSCSKFQFFIENNSNSRYYRKELMDIKYRIIDDLTKNYLSTYKYISLDNLSKVLISLSNSKFRYEINEVLLLKSLKNEIIKVQGEKKGYYEYSCISSFTNSNKKLEENNTKYMKHSLFINMSKIIECLIKLDIFLYLKKRSTYLYLYKKAFCNIHLKENILKKLLYIANNLYIYHIYAYVCVMLEKSLGEKYKNFSYNFNKNVENKVFEKIICYISEDDYIEISNTLFMLYYDYLLTLNCEKHKNVLSPSRIRDTYFAKIEHVGNKKIDTLLLDNNRCIEGNNFKTVTTTYNVSTENTVNNIINVGAISNYYQKSTNKDNLKKKRDDVDIFIGDIINIFEFLKIDKKKLILFQLYLYLTTITKFKKSNTSSSAFHIEVFNILKNMNLRYLLCLQNVQIKNEEGAFLYTVDIVLL</sequence>
<proteinExistence type="predicted"/>